<evidence type="ECO:0000256" key="7">
    <source>
        <dbReference type="HAMAP-Rule" id="MF_00607"/>
    </source>
</evidence>
<evidence type="ECO:0000256" key="2">
    <source>
        <dbReference type="ARBA" id="ARBA00022552"/>
    </source>
</evidence>
<proteinExistence type="inferred from homology"/>
<dbReference type="GO" id="GO:0052908">
    <property type="term" value="F:16S rRNA (adenine(1518)-N(6)/adenine(1519)-N(6))-dimethyltransferase activity"/>
    <property type="evidence" value="ECO:0007669"/>
    <property type="project" value="UniProtKB-EC"/>
</dbReference>
<dbReference type="PANTHER" id="PTHR11727:SF7">
    <property type="entry name" value="DIMETHYLADENOSINE TRANSFERASE-RELATED"/>
    <property type="match status" value="1"/>
</dbReference>
<comment type="function">
    <text evidence="7">Specifically dimethylates two adjacent adenosines (A1518 and A1519) in the loop of a conserved hairpin near the 3'-end of 16S rRNA in the 30S particle. May play a critical role in biogenesis of 30S subunits.</text>
</comment>
<evidence type="ECO:0000259" key="9">
    <source>
        <dbReference type="SMART" id="SM00650"/>
    </source>
</evidence>
<keyword evidence="6 7" id="KW-0694">RNA-binding</keyword>
<keyword evidence="4 7" id="KW-0808">Transferase</keyword>
<feature type="binding site" evidence="7 8">
    <location>
        <position position="11"/>
    </location>
    <ligand>
        <name>S-adenosyl-L-methionine</name>
        <dbReference type="ChEBI" id="CHEBI:59789"/>
    </ligand>
</feature>
<dbReference type="InterPro" id="IPR001737">
    <property type="entry name" value="KsgA/Erm"/>
</dbReference>
<dbReference type="InterPro" id="IPR023165">
    <property type="entry name" value="rRNA_Ade_diMease-like_C"/>
</dbReference>
<dbReference type="SMART" id="SM00650">
    <property type="entry name" value="rADc"/>
    <property type="match status" value="1"/>
</dbReference>
<comment type="subcellular location">
    <subcellularLocation>
        <location evidence="7">Cytoplasm</location>
    </subcellularLocation>
</comment>
<evidence type="ECO:0000313" key="10">
    <source>
        <dbReference type="EMBL" id="HHJ63749.1"/>
    </source>
</evidence>
<feature type="binding site" evidence="7 8">
    <location>
        <position position="101"/>
    </location>
    <ligand>
        <name>S-adenosyl-L-methionine</name>
        <dbReference type="ChEBI" id="CHEBI:59789"/>
    </ligand>
</feature>
<dbReference type="SUPFAM" id="SSF53335">
    <property type="entry name" value="S-adenosyl-L-methionine-dependent methyltransferases"/>
    <property type="match status" value="1"/>
</dbReference>
<dbReference type="CDD" id="cd02440">
    <property type="entry name" value="AdoMet_MTases"/>
    <property type="match status" value="1"/>
</dbReference>
<evidence type="ECO:0000256" key="5">
    <source>
        <dbReference type="ARBA" id="ARBA00022691"/>
    </source>
</evidence>
<accession>A0A7C5L2Q3</accession>
<keyword evidence="2 7" id="KW-0698">rRNA processing</keyword>
<feature type="binding site" evidence="7 8">
    <location>
        <position position="38"/>
    </location>
    <ligand>
        <name>S-adenosyl-L-methionine</name>
        <dbReference type="ChEBI" id="CHEBI:59789"/>
    </ligand>
</feature>
<comment type="catalytic activity">
    <reaction evidence="7">
        <text>adenosine(1518)/adenosine(1519) in 16S rRNA + 4 S-adenosyl-L-methionine = N(6)-dimethyladenosine(1518)/N(6)-dimethyladenosine(1519) in 16S rRNA + 4 S-adenosyl-L-homocysteine + 4 H(+)</text>
        <dbReference type="Rhea" id="RHEA:19609"/>
        <dbReference type="Rhea" id="RHEA-COMP:10232"/>
        <dbReference type="Rhea" id="RHEA-COMP:10233"/>
        <dbReference type="ChEBI" id="CHEBI:15378"/>
        <dbReference type="ChEBI" id="CHEBI:57856"/>
        <dbReference type="ChEBI" id="CHEBI:59789"/>
        <dbReference type="ChEBI" id="CHEBI:74411"/>
        <dbReference type="ChEBI" id="CHEBI:74493"/>
        <dbReference type="EC" id="2.1.1.182"/>
    </reaction>
</comment>
<dbReference type="Pfam" id="PF00398">
    <property type="entry name" value="RrnaAD"/>
    <property type="match status" value="1"/>
</dbReference>
<dbReference type="PROSITE" id="PS01131">
    <property type="entry name" value="RRNA_A_DIMETH"/>
    <property type="match status" value="1"/>
</dbReference>
<dbReference type="InterPro" id="IPR029063">
    <property type="entry name" value="SAM-dependent_MTases_sf"/>
</dbReference>
<keyword evidence="3 7" id="KW-0489">Methyltransferase</keyword>
<reference evidence="10" key="1">
    <citation type="journal article" date="2020" name="mSystems">
        <title>Genome- and Community-Level Interaction Insights into Carbon Utilization and Element Cycling Functions of Hydrothermarchaeota in Hydrothermal Sediment.</title>
        <authorList>
            <person name="Zhou Z."/>
            <person name="Liu Y."/>
            <person name="Xu W."/>
            <person name="Pan J."/>
            <person name="Luo Z.H."/>
            <person name="Li M."/>
        </authorList>
    </citation>
    <scope>NUCLEOTIDE SEQUENCE [LARGE SCALE GENOMIC DNA]</scope>
    <source>
        <strain evidence="10">HyVt-501</strain>
    </source>
</reference>
<dbReference type="PROSITE" id="PS51689">
    <property type="entry name" value="SAM_RNA_A_N6_MT"/>
    <property type="match status" value="1"/>
</dbReference>
<feature type="binding site" evidence="7 8">
    <location>
        <position position="60"/>
    </location>
    <ligand>
        <name>S-adenosyl-L-methionine</name>
        <dbReference type="ChEBI" id="CHEBI:59789"/>
    </ligand>
</feature>
<comment type="similarity">
    <text evidence="7">Belongs to the class I-like SAM-binding methyltransferase superfamily. rRNA adenine N(6)-methyltransferase family. RsmA subfamily.</text>
</comment>
<dbReference type="EMBL" id="DRNB01000092">
    <property type="protein sequence ID" value="HHJ63749.1"/>
    <property type="molecule type" value="Genomic_DNA"/>
</dbReference>
<dbReference type="EC" id="2.1.1.182" evidence="7"/>
<evidence type="ECO:0000256" key="6">
    <source>
        <dbReference type="ARBA" id="ARBA00022884"/>
    </source>
</evidence>
<evidence type="ECO:0000256" key="1">
    <source>
        <dbReference type="ARBA" id="ARBA00022490"/>
    </source>
</evidence>
<dbReference type="Proteomes" id="UP000885792">
    <property type="component" value="Unassembled WGS sequence"/>
</dbReference>
<protein>
    <recommendedName>
        <fullName evidence="7">Ribosomal RNA small subunit methyltransferase A</fullName>
        <ecNumber evidence="7">2.1.1.182</ecNumber>
    </recommendedName>
    <alternativeName>
        <fullName evidence="7">16S rRNA (adenine(1518)-N(6)/adenine(1519)-N(6))-dimethyltransferase</fullName>
    </alternativeName>
    <alternativeName>
        <fullName evidence="7">16S rRNA dimethyladenosine transferase</fullName>
    </alternativeName>
    <alternativeName>
        <fullName evidence="7">16S rRNA dimethylase</fullName>
    </alternativeName>
    <alternativeName>
        <fullName evidence="7">S-adenosylmethionine-6-N', N'-adenosyl(rRNA) dimethyltransferase</fullName>
    </alternativeName>
</protein>
<feature type="binding site" evidence="7 8">
    <location>
        <position position="13"/>
    </location>
    <ligand>
        <name>S-adenosyl-L-methionine</name>
        <dbReference type="ChEBI" id="CHEBI:59789"/>
    </ligand>
</feature>
<dbReference type="Gene3D" id="3.40.50.150">
    <property type="entry name" value="Vaccinia Virus protein VP39"/>
    <property type="match status" value="1"/>
</dbReference>
<dbReference type="PANTHER" id="PTHR11727">
    <property type="entry name" value="DIMETHYLADENOSINE TRANSFERASE"/>
    <property type="match status" value="1"/>
</dbReference>
<dbReference type="GO" id="GO:0005829">
    <property type="term" value="C:cytosol"/>
    <property type="evidence" value="ECO:0007669"/>
    <property type="project" value="TreeGrafter"/>
</dbReference>
<dbReference type="AlphaFoldDB" id="A0A7C5L2Q3"/>
<keyword evidence="1 7" id="KW-0963">Cytoplasm</keyword>
<dbReference type="NCBIfam" id="TIGR00755">
    <property type="entry name" value="ksgA"/>
    <property type="match status" value="1"/>
</dbReference>
<evidence type="ECO:0000256" key="4">
    <source>
        <dbReference type="ARBA" id="ARBA00022679"/>
    </source>
</evidence>
<dbReference type="InterPro" id="IPR020596">
    <property type="entry name" value="rRNA_Ade_Mease_Trfase_CS"/>
</dbReference>
<sequence length="247" mass="28317">MPELKKSLGQHLLVSEGVLRTLADSLNCEEGDRVVEIGGGTGNLTRVLLEKPLSRLFVLEVDSDMVRELERIEDPRLSVVTADATTFPFCSLGEKLRVIGNLPYNVGSLIVENLVLNRRCIPLGVLMLQKEVALRLTGKGERGWLSVFLNTFYTTEYLMSVPPRFFVPRPKVDSGVIRIVRKEKPPQLDDRRFKEFLLRLFSMKRKMLKKKLPEEVIREAGLDPTLRVEQIPPEDILRLYNVYEEKR</sequence>
<feature type="binding site" evidence="7 8">
    <location>
        <position position="83"/>
    </location>
    <ligand>
        <name>S-adenosyl-L-methionine</name>
        <dbReference type="ChEBI" id="CHEBI:59789"/>
    </ligand>
</feature>
<gene>
    <name evidence="7 10" type="primary">rsmA</name>
    <name evidence="7" type="synonym">ksgA</name>
    <name evidence="10" type="ORF">ENJ61_02475</name>
</gene>
<dbReference type="Gene3D" id="1.10.8.100">
    <property type="entry name" value="Ribosomal RNA adenine dimethylase-like, domain 2"/>
    <property type="match status" value="1"/>
</dbReference>
<comment type="caution">
    <text evidence="10">The sequence shown here is derived from an EMBL/GenBank/DDBJ whole genome shotgun (WGS) entry which is preliminary data.</text>
</comment>
<dbReference type="InterPro" id="IPR020598">
    <property type="entry name" value="rRNA_Ade_methylase_Trfase_N"/>
</dbReference>
<feature type="domain" description="Ribosomal RNA adenine methylase transferase N-terminal" evidence="9">
    <location>
        <begin position="18"/>
        <end position="183"/>
    </location>
</feature>
<dbReference type="HAMAP" id="MF_00607">
    <property type="entry name" value="16SrRNA_methyltr_A"/>
    <property type="match status" value="1"/>
</dbReference>
<dbReference type="InterPro" id="IPR011530">
    <property type="entry name" value="rRNA_adenine_dimethylase"/>
</dbReference>
<evidence type="ECO:0000256" key="8">
    <source>
        <dbReference type="PROSITE-ProRule" id="PRU01026"/>
    </source>
</evidence>
<organism evidence="10">
    <name type="scientific">Aquifex aeolicus</name>
    <dbReference type="NCBI Taxonomy" id="63363"/>
    <lineage>
        <taxon>Bacteria</taxon>
        <taxon>Pseudomonadati</taxon>
        <taxon>Aquificota</taxon>
        <taxon>Aquificia</taxon>
        <taxon>Aquificales</taxon>
        <taxon>Aquificaceae</taxon>
        <taxon>Aquifex</taxon>
    </lineage>
</organism>
<dbReference type="GO" id="GO:0003723">
    <property type="term" value="F:RNA binding"/>
    <property type="evidence" value="ECO:0007669"/>
    <property type="project" value="UniProtKB-UniRule"/>
</dbReference>
<keyword evidence="5 7" id="KW-0949">S-adenosyl-L-methionine</keyword>
<name>A0A7C5L2Q3_AQUAO</name>
<evidence type="ECO:0000256" key="3">
    <source>
        <dbReference type="ARBA" id="ARBA00022603"/>
    </source>
</evidence>